<keyword evidence="5" id="KW-0732">Signal</keyword>
<evidence type="ECO:0000256" key="7">
    <source>
        <dbReference type="ARBA" id="ARBA00022840"/>
    </source>
</evidence>
<evidence type="ECO:0000259" key="12">
    <source>
        <dbReference type="Pfam" id="PF11721"/>
    </source>
</evidence>
<keyword evidence="3" id="KW-0597">Phosphoprotein</keyword>
<dbReference type="GO" id="GO:0005886">
    <property type="term" value="C:plasma membrane"/>
    <property type="evidence" value="ECO:0007669"/>
    <property type="project" value="TreeGrafter"/>
</dbReference>
<sequence>MSICKFRDNFSVKCGGLETRSSNHQITYERDNETLGPATYYVASKNRWAVSNVGRFWDSNNSESVSTSQISANTSDPQLFYTSRISPASLRYYGLGLENGNYTVRLQFSEITIQNSPYGWESHGRRVFDIYIQGNLVQRDFDIKKEASGNSFQAVQKDFPAKVSDNYLEIHLFWAGKGTCCIPTAGTYGPSISAISVTRELLGIDARPYTFSYAELKAATADFNPANKLGEGGFGPVFK</sequence>
<dbReference type="EMBL" id="QEFC01003184">
    <property type="protein sequence ID" value="KAE9449292.1"/>
    <property type="molecule type" value="Genomic_DNA"/>
</dbReference>
<evidence type="ECO:0000256" key="3">
    <source>
        <dbReference type="ARBA" id="ARBA00022553"/>
    </source>
</evidence>
<evidence type="ECO:0000256" key="1">
    <source>
        <dbReference type="ARBA" id="ARBA00004479"/>
    </source>
</evidence>
<keyword evidence="9" id="KW-0325">Glycoprotein</keyword>
<dbReference type="AlphaFoldDB" id="A0A6A4KVM0"/>
<accession>A0A6A4KVM0</accession>
<comment type="caution">
    <text evidence="13">The sequence shown here is derived from an EMBL/GenBank/DDBJ whole genome shotgun (WGS) entry which is preliminary data.</text>
</comment>
<dbReference type="PANTHER" id="PTHR48006">
    <property type="entry name" value="LEUCINE-RICH REPEAT-CONTAINING PROTEIN DDB_G0281931-RELATED"/>
    <property type="match status" value="1"/>
</dbReference>
<comment type="subcellular location">
    <subcellularLocation>
        <location evidence="1">Membrane</location>
        <topology evidence="1">Single-pass type I membrane protein</topology>
    </subcellularLocation>
</comment>
<dbReference type="GO" id="GO:0005524">
    <property type="term" value="F:ATP binding"/>
    <property type="evidence" value="ECO:0007669"/>
    <property type="project" value="UniProtKB-KW"/>
</dbReference>
<evidence type="ECO:0000256" key="9">
    <source>
        <dbReference type="ARBA" id="ARBA00023180"/>
    </source>
</evidence>
<evidence type="ECO:0000313" key="13">
    <source>
        <dbReference type="EMBL" id="KAE9449292.1"/>
    </source>
</evidence>
<evidence type="ECO:0000313" key="14">
    <source>
        <dbReference type="Proteomes" id="UP000428333"/>
    </source>
</evidence>
<dbReference type="Gene3D" id="2.60.120.430">
    <property type="entry name" value="Galactose-binding lectin"/>
    <property type="match status" value="1"/>
</dbReference>
<evidence type="ECO:0000256" key="6">
    <source>
        <dbReference type="ARBA" id="ARBA00022741"/>
    </source>
</evidence>
<keyword evidence="14" id="KW-1185">Reference proteome</keyword>
<dbReference type="GO" id="GO:0004674">
    <property type="term" value="F:protein serine/threonine kinase activity"/>
    <property type="evidence" value="ECO:0007669"/>
    <property type="project" value="UniProtKB-EC"/>
</dbReference>
<keyword evidence="4" id="KW-0808">Transferase</keyword>
<dbReference type="Proteomes" id="UP000428333">
    <property type="component" value="Linkage Group LG11"/>
</dbReference>
<dbReference type="InterPro" id="IPR051824">
    <property type="entry name" value="LRR_Rcpt-Like_S/T_Kinase"/>
</dbReference>
<keyword evidence="8" id="KW-0675">Receptor</keyword>
<evidence type="ECO:0000256" key="10">
    <source>
        <dbReference type="ARBA" id="ARBA00047899"/>
    </source>
</evidence>
<proteinExistence type="predicted"/>
<dbReference type="Pfam" id="PF11721">
    <property type="entry name" value="Malectin"/>
    <property type="match status" value="1"/>
</dbReference>
<keyword evidence="7" id="KW-0067">ATP-binding</keyword>
<dbReference type="InterPro" id="IPR021720">
    <property type="entry name" value="Malectin_dom"/>
</dbReference>
<name>A0A6A4KVM0_9ERIC</name>
<comment type="catalytic activity">
    <reaction evidence="10">
        <text>L-threonyl-[protein] + ATP = O-phospho-L-threonyl-[protein] + ADP + H(+)</text>
        <dbReference type="Rhea" id="RHEA:46608"/>
        <dbReference type="Rhea" id="RHEA-COMP:11060"/>
        <dbReference type="Rhea" id="RHEA-COMP:11605"/>
        <dbReference type="ChEBI" id="CHEBI:15378"/>
        <dbReference type="ChEBI" id="CHEBI:30013"/>
        <dbReference type="ChEBI" id="CHEBI:30616"/>
        <dbReference type="ChEBI" id="CHEBI:61977"/>
        <dbReference type="ChEBI" id="CHEBI:456216"/>
        <dbReference type="EC" id="2.7.11.1"/>
    </reaction>
</comment>
<keyword evidence="6" id="KW-0547">Nucleotide-binding</keyword>
<dbReference type="EC" id="2.7.11.1" evidence="2"/>
<evidence type="ECO:0000256" key="11">
    <source>
        <dbReference type="ARBA" id="ARBA00048679"/>
    </source>
</evidence>
<feature type="non-terminal residue" evidence="13">
    <location>
        <position position="239"/>
    </location>
</feature>
<evidence type="ECO:0000256" key="5">
    <source>
        <dbReference type="ARBA" id="ARBA00022729"/>
    </source>
</evidence>
<dbReference type="FunFam" id="2.60.120.430:FF:000002">
    <property type="entry name" value="Leucine-rich repeat receptor-like protein kinase"/>
    <property type="match status" value="1"/>
</dbReference>
<dbReference type="PANTHER" id="PTHR48006:SF62">
    <property type="entry name" value="LEUCINE-RICH REPEAT TRANSMEMBRANE PROTEIN KINASE"/>
    <property type="match status" value="1"/>
</dbReference>
<evidence type="ECO:0000256" key="2">
    <source>
        <dbReference type="ARBA" id="ARBA00012513"/>
    </source>
</evidence>
<evidence type="ECO:0000256" key="8">
    <source>
        <dbReference type="ARBA" id="ARBA00023170"/>
    </source>
</evidence>
<evidence type="ECO:0000256" key="4">
    <source>
        <dbReference type="ARBA" id="ARBA00022679"/>
    </source>
</evidence>
<dbReference type="OrthoDB" id="663146at2759"/>
<reference evidence="13 14" key="1">
    <citation type="journal article" date="2019" name="Genome Biol. Evol.">
        <title>The Rhododendron genome and chromosomal organization provide insight into shared whole-genome duplications across the heath family (Ericaceae).</title>
        <authorList>
            <person name="Soza V.L."/>
            <person name="Lindsley D."/>
            <person name="Waalkes A."/>
            <person name="Ramage E."/>
            <person name="Patwardhan R.P."/>
            <person name="Burton J.N."/>
            <person name="Adey A."/>
            <person name="Kumar A."/>
            <person name="Qiu R."/>
            <person name="Shendure J."/>
            <person name="Hall B."/>
        </authorList>
    </citation>
    <scope>NUCLEOTIDE SEQUENCE [LARGE SCALE GENOMIC DNA]</scope>
    <source>
        <strain evidence="13">RSF 1966-606</strain>
    </source>
</reference>
<feature type="non-terminal residue" evidence="13">
    <location>
        <position position="1"/>
    </location>
</feature>
<protein>
    <recommendedName>
        <fullName evidence="2">non-specific serine/threonine protein kinase</fullName>
        <ecNumber evidence="2">2.7.11.1</ecNumber>
    </recommendedName>
</protein>
<organism evidence="13 14">
    <name type="scientific">Rhododendron williamsianum</name>
    <dbReference type="NCBI Taxonomy" id="262921"/>
    <lineage>
        <taxon>Eukaryota</taxon>
        <taxon>Viridiplantae</taxon>
        <taxon>Streptophyta</taxon>
        <taxon>Embryophyta</taxon>
        <taxon>Tracheophyta</taxon>
        <taxon>Spermatophyta</taxon>
        <taxon>Magnoliopsida</taxon>
        <taxon>eudicotyledons</taxon>
        <taxon>Gunneridae</taxon>
        <taxon>Pentapetalae</taxon>
        <taxon>asterids</taxon>
        <taxon>Ericales</taxon>
        <taxon>Ericaceae</taxon>
        <taxon>Ericoideae</taxon>
        <taxon>Rhodoreae</taxon>
        <taxon>Rhododendron</taxon>
    </lineage>
</organism>
<feature type="domain" description="Malectin" evidence="12">
    <location>
        <begin position="10"/>
        <end position="195"/>
    </location>
</feature>
<comment type="catalytic activity">
    <reaction evidence="11">
        <text>L-seryl-[protein] + ATP = O-phospho-L-seryl-[protein] + ADP + H(+)</text>
        <dbReference type="Rhea" id="RHEA:17989"/>
        <dbReference type="Rhea" id="RHEA-COMP:9863"/>
        <dbReference type="Rhea" id="RHEA-COMP:11604"/>
        <dbReference type="ChEBI" id="CHEBI:15378"/>
        <dbReference type="ChEBI" id="CHEBI:29999"/>
        <dbReference type="ChEBI" id="CHEBI:30616"/>
        <dbReference type="ChEBI" id="CHEBI:83421"/>
        <dbReference type="ChEBI" id="CHEBI:456216"/>
        <dbReference type="EC" id="2.7.11.1"/>
    </reaction>
</comment>
<gene>
    <name evidence="13" type="ORF">C3L33_18807</name>
</gene>
<dbReference type="Gene3D" id="3.30.200.20">
    <property type="entry name" value="Phosphorylase Kinase, domain 1"/>
    <property type="match status" value="1"/>
</dbReference>